<accession>A0A420GAZ5</accession>
<reference evidence="1 2" key="1">
    <citation type="submission" date="2016-07" db="EMBL/GenBank/DDBJ databases">
        <title>Genome analysis of Sphingobacterium siyangense T12B17.</title>
        <authorList>
            <person name="Xu D."/>
            <person name="Su Y."/>
            <person name="Zheng S."/>
        </authorList>
    </citation>
    <scope>NUCLEOTIDE SEQUENCE [LARGE SCALE GENOMIC DNA]</scope>
    <source>
        <strain evidence="1 2">T12B17</strain>
    </source>
</reference>
<proteinExistence type="predicted"/>
<dbReference type="RefSeq" id="WP_120332689.1">
    <property type="nucleotide sequence ID" value="NZ_CP070350.1"/>
</dbReference>
<sequence>MAILQNGPNGPIIGKFGSVSAYMLKDQNVVRGPKRKRSSPPSAAELLNRKKQQVAGKFAGHNKRLLEFGYQFLAEKGSRVGAFQLAQRHIFKEAIEIDAENNPFVNPERLLLFSGSLTPLSNCQVSINNDVIDLSWEADDHYSDSVYKINLVLLDPFNESHLRTSIAPVSDGSCSVQFDRLKRKTTDFHVYVGIWDTLDGGFSNSIYCGVI</sequence>
<dbReference type="Proteomes" id="UP000286402">
    <property type="component" value="Unassembled WGS sequence"/>
</dbReference>
<keyword evidence="2" id="KW-1185">Reference proteome</keyword>
<protein>
    <submittedName>
        <fullName evidence="1">Uncharacterized protein</fullName>
    </submittedName>
</protein>
<evidence type="ECO:0000313" key="1">
    <source>
        <dbReference type="EMBL" id="RKF42362.1"/>
    </source>
</evidence>
<dbReference type="AlphaFoldDB" id="A0A420GAZ5"/>
<name>A0A420GAZ5_9SPHI</name>
<gene>
    <name evidence="1" type="ORF">BCY89_02470</name>
</gene>
<organism evidence="1 2">
    <name type="scientific">Sphingobacterium siyangense</name>
    <dbReference type="NCBI Taxonomy" id="459529"/>
    <lineage>
        <taxon>Bacteria</taxon>
        <taxon>Pseudomonadati</taxon>
        <taxon>Bacteroidota</taxon>
        <taxon>Sphingobacteriia</taxon>
        <taxon>Sphingobacteriales</taxon>
        <taxon>Sphingobacteriaceae</taxon>
        <taxon>Sphingobacterium</taxon>
    </lineage>
</organism>
<dbReference type="EMBL" id="MCAQ01000001">
    <property type="protein sequence ID" value="RKF42362.1"/>
    <property type="molecule type" value="Genomic_DNA"/>
</dbReference>
<comment type="caution">
    <text evidence="1">The sequence shown here is derived from an EMBL/GenBank/DDBJ whole genome shotgun (WGS) entry which is preliminary data.</text>
</comment>
<evidence type="ECO:0000313" key="2">
    <source>
        <dbReference type="Proteomes" id="UP000286402"/>
    </source>
</evidence>